<accession>A0A7J0F106</accession>
<proteinExistence type="predicted"/>
<comment type="caution">
    <text evidence="1">The sequence shown here is derived from an EMBL/GenBank/DDBJ whole genome shotgun (WGS) entry which is preliminary data.</text>
</comment>
<evidence type="ECO:0000313" key="1">
    <source>
        <dbReference type="EMBL" id="GFY92364.1"/>
    </source>
</evidence>
<dbReference type="Proteomes" id="UP000585474">
    <property type="component" value="Unassembled WGS sequence"/>
</dbReference>
<dbReference type="AlphaFoldDB" id="A0A7J0F106"/>
<evidence type="ECO:0000313" key="2">
    <source>
        <dbReference type="Proteomes" id="UP000585474"/>
    </source>
</evidence>
<dbReference type="EMBL" id="BJWL01000008">
    <property type="protein sequence ID" value="GFY92364.1"/>
    <property type="molecule type" value="Genomic_DNA"/>
</dbReference>
<reference evidence="1 2" key="1">
    <citation type="submission" date="2019-07" db="EMBL/GenBank/DDBJ databases">
        <title>De Novo Assembly of kiwifruit Actinidia rufa.</title>
        <authorList>
            <person name="Sugita-Konishi S."/>
            <person name="Sato K."/>
            <person name="Mori E."/>
            <person name="Abe Y."/>
            <person name="Kisaki G."/>
            <person name="Hamano K."/>
            <person name="Suezawa K."/>
            <person name="Otani M."/>
            <person name="Fukuda T."/>
            <person name="Manabe T."/>
            <person name="Gomi K."/>
            <person name="Tabuchi M."/>
            <person name="Akimitsu K."/>
            <person name="Kataoka I."/>
        </authorList>
    </citation>
    <scope>NUCLEOTIDE SEQUENCE [LARGE SCALE GENOMIC DNA]</scope>
    <source>
        <strain evidence="2">cv. Fuchu</strain>
    </source>
</reference>
<organism evidence="1 2">
    <name type="scientific">Actinidia rufa</name>
    <dbReference type="NCBI Taxonomy" id="165716"/>
    <lineage>
        <taxon>Eukaryota</taxon>
        <taxon>Viridiplantae</taxon>
        <taxon>Streptophyta</taxon>
        <taxon>Embryophyta</taxon>
        <taxon>Tracheophyta</taxon>
        <taxon>Spermatophyta</taxon>
        <taxon>Magnoliopsida</taxon>
        <taxon>eudicotyledons</taxon>
        <taxon>Gunneridae</taxon>
        <taxon>Pentapetalae</taxon>
        <taxon>asterids</taxon>
        <taxon>Ericales</taxon>
        <taxon>Actinidiaceae</taxon>
        <taxon>Actinidia</taxon>
    </lineage>
</organism>
<sequence length="88" mass="9224">MLFRPDSSTTFYDLSILGSGSMHTSLPPVCRAAAAKAMVDEDASGVTSTMSFAFMPAAKTDMNSLLSGSAVVDVSQFSSSLLNINPIR</sequence>
<gene>
    <name evidence="1" type="ORF">Acr_08g0007600</name>
</gene>
<protein>
    <submittedName>
        <fullName evidence="1">Uncharacterized protein</fullName>
    </submittedName>
</protein>
<keyword evidence="2" id="KW-1185">Reference proteome</keyword>
<name>A0A7J0F106_9ERIC</name>